<evidence type="ECO:0000256" key="3">
    <source>
        <dbReference type="ARBA" id="ARBA00022884"/>
    </source>
</evidence>
<dbReference type="KEGG" id="mgj:MGM1_0800"/>
<reference evidence="7 8" key="1">
    <citation type="journal article" date="2014" name="PLoS ONE">
        <title>An emerging Mycoplasma associated with trichomoniasis, vaginal infection and disease.</title>
        <authorList>
            <consortium name="Vaginal Microbiome Consortium"/>
            <person name="Fettweis J.M."/>
            <person name="Serrano M.G."/>
            <person name="Huang B."/>
            <person name="Brooks J.P."/>
            <person name="Glascock A.L."/>
            <person name="Sheth N.U."/>
            <person name="Strauss J.F.III."/>
            <person name="Jefferson K.K."/>
            <person name="Buck G.A."/>
        </authorList>
    </citation>
    <scope>NUCLEOTIDE SEQUENCE [LARGE SCALE GENOMIC DNA]</scope>
    <source>
        <strain evidence="7 8">VCU_M1</strain>
    </source>
</reference>
<name>A0A097SS85_9BACT</name>
<comment type="function">
    <text evidence="6">One of the primary rRNA binding proteins, it binds specifically to the 5'-end of 16S ribosomal RNA.</text>
</comment>
<dbReference type="PANTHER" id="PTHR10744:SF1">
    <property type="entry name" value="SMALL RIBOSOMAL SUBUNIT PROTEIN US17M"/>
    <property type="match status" value="1"/>
</dbReference>
<dbReference type="HAMAP" id="MF_01345_B">
    <property type="entry name" value="Ribosomal_uS17_B"/>
    <property type="match status" value="1"/>
</dbReference>
<organism evidence="7 8">
    <name type="scientific">Candidatus Malacoplasma girerdii</name>
    <dbReference type="NCBI Taxonomy" id="1318617"/>
    <lineage>
        <taxon>Bacteria</taxon>
        <taxon>Bacillati</taxon>
        <taxon>Mycoplasmatota</taxon>
        <taxon>Mycoplasmoidales</taxon>
        <taxon>Mycoplasmoidaceae</taxon>
        <taxon>Malacoplasma</taxon>
    </lineage>
</organism>
<sequence length="92" mass="10661">MTSTSKSVQRTSRRKVFKGVVVSTKMQKTVIVSVQRKFLHPLYKKQVIMDKKYHARDEKGICQVGDKVKIVETRPYAKTVFYRVLAVTEKAK</sequence>
<dbReference type="InterPro" id="IPR000266">
    <property type="entry name" value="Ribosomal_uS17"/>
</dbReference>
<evidence type="ECO:0000256" key="5">
    <source>
        <dbReference type="ARBA" id="ARBA00023274"/>
    </source>
</evidence>
<gene>
    <name evidence="6 7" type="primary">rpsQ</name>
    <name evidence="7" type="ORF">MGM1_0800</name>
</gene>
<dbReference type="InterPro" id="IPR019984">
    <property type="entry name" value="Ribosomal_uS17_bact/chlr"/>
</dbReference>
<dbReference type="GO" id="GO:0019843">
    <property type="term" value="F:rRNA binding"/>
    <property type="evidence" value="ECO:0007669"/>
    <property type="project" value="UniProtKB-UniRule"/>
</dbReference>
<dbReference type="AlphaFoldDB" id="A0A097SS85"/>
<dbReference type="PRINTS" id="PR00973">
    <property type="entry name" value="RIBOSOMALS17"/>
</dbReference>
<keyword evidence="3 6" id="KW-0694">RNA-binding</keyword>
<protein>
    <recommendedName>
        <fullName evidence="6">Small ribosomal subunit protein uS17</fullName>
    </recommendedName>
</protein>
<dbReference type="STRING" id="1318617.MGM1_0800"/>
<keyword evidence="2 6" id="KW-0699">rRNA-binding</keyword>
<dbReference type="HOGENOM" id="CLU_073626_1_2_14"/>
<dbReference type="eggNOG" id="COG0186">
    <property type="taxonomic scope" value="Bacteria"/>
</dbReference>
<keyword evidence="8" id="KW-1185">Reference proteome</keyword>
<comment type="similarity">
    <text evidence="1 6">Belongs to the universal ribosomal protein uS17 family.</text>
</comment>
<dbReference type="PANTHER" id="PTHR10744">
    <property type="entry name" value="40S RIBOSOMAL PROTEIN S11 FAMILY MEMBER"/>
    <property type="match status" value="1"/>
</dbReference>
<evidence type="ECO:0000256" key="1">
    <source>
        <dbReference type="ARBA" id="ARBA00010254"/>
    </source>
</evidence>
<dbReference type="SUPFAM" id="SSF50249">
    <property type="entry name" value="Nucleic acid-binding proteins"/>
    <property type="match status" value="1"/>
</dbReference>
<dbReference type="EMBL" id="CP007711">
    <property type="protein sequence ID" value="AIV03467.1"/>
    <property type="molecule type" value="Genomic_DNA"/>
</dbReference>
<evidence type="ECO:0000256" key="4">
    <source>
        <dbReference type="ARBA" id="ARBA00022980"/>
    </source>
</evidence>
<dbReference type="NCBIfam" id="NF004123">
    <property type="entry name" value="PRK05610.1"/>
    <property type="match status" value="1"/>
</dbReference>
<keyword evidence="5 6" id="KW-0687">Ribonucleoprotein</keyword>
<keyword evidence="4 6" id="KW-0689">Ribosomal protein</keyword>
<dbReference type="GO" id="GO:0006412">
    <property type="term" value="P:translation"/>
    <property type="evidence" value="ECO:0007669"/>
    <property type="project" value="UniProtKB-UniRule"/>
</dbReference>
<dbReference type="NCBIfam" id="TIGR03635">
    <property type="entry name" value="uS17_bact"/>
    <property type="match status" value="1"/>
</dbReference>
<dbReference type="Proteomes" id="UP000030066">
    <property type="component" value="Chromosome"/>
</dbReference>
<evidence type="ECO:0000313" key="8">
    <source>
        <dbReference type="Proteomes" id="UP000030066"/>
    </source>
</evidence>
<dbReference type="InterPro" id="IPR012340">
    <property type="entry name" value="NA-bd_OB-fold"/>
</dbReference>
<dbReference type="GO" id="GO:0003735">
    <property type="term" value="F:structural constituent of ribosome"/>
    <property type="evidence" value="ECO:0007669"/>
    <property type="project" value="UniProtKB-UniRule"/>
</dbReference>
<evidence type="ECO:0000313" key="7">
    <source>
        <dbReference type="EMBL" id="AIV03467.1"/>
    </source>
</evidence>
<dbReference type="Gene3D" id="2.40.50.140">
    <property type="entry name" value="Nucleic acid-binding proteins"/>
    <property type="match status" value="1"/>
</dbReference>
<dbReference type="Pfam" id="PF00366">
    <property type="entry name" value="Ribosomal_S17"/>
    <property type="match status" value="1"/>
</dbReference>
<dbReference type="GO" id="GO:0022627">
    <property type="term" value="C:cytosolic small ribosomal subunit"/>
    <property type="evidence" value="ECO:0007669"/>
    <property type="project" value="UniProtKB-UniRule"/>
</dbReference>
<accession>A0A097SS85</accession>
<proteinExistence type="inferred from homology"/>
<evidence type="ECO:0000256" key="2">
    <source>
        <dbReference type="ARBA" id="ARBA00022730"/>
    </source>
</evidence>
<dbReference type="CDD" id="cd00364">
    <property type="entry name" value="Ribosomal_uS17"/>
    <property type="match status" value="1"/>
</dbReference>
<comment type="subunit">
    <text evidence="6">Part of the 30S ribosomal subunit.</text>
</comment>
<evidence type="ECO:0000256" key="6">
    <source>
        <dbReference type="HAMAP-Rule" id="MF_01345"/>
    </source>
</evidence>